<evidence type="ECO:0000313" key="4">
    <source>
        <dbReference type="Proteomes" id="UP000262524"/>
    </source>
</evidence>
<accession>A0A374NJV2</accession>
<evidence type="ECO:0000313" key="1">
    <source>
        <dbReference type="EMBL" id="RGI86470.1"/>
    </source>
</evidence>
<dbReference type="InterPro" id="IPR023562">
    <property type="entry name" value="ClpP/TepA"/>
</dbReference>
<dbReference type="Pfam" id="PF00574">
    <property type="entry name" value="CLP_protease"/>
    <property type="match status" value="1"/>
</dbReference>
<evidence type="ECO:0000313" key="3">
    <source>
        <dbReference type="EMBL" id="RHK38795.1"/>
    </source>
</evidence>
<dbReference type="Proteomes" id="UP000283497">
    <property type="component" value="Unassembled WGS sequence"/>
</dbReference>
<dbReference type="GO" id="GO:0006508">
    <property type="term" value="P:proteolysis"/>
    <property type="evidence" value="ECO:0007669"/>
    <property type="project" value="UniProtKB-KW"/>
</dbReference>
<evidence type="ECO:0000313" key="5">
    <source>
        <dbReference type="Proteomes" id="UP000283497"/>
    </source>
</evidence>
<organism evidence="1 4">
    <name type="scientific">Anaerobutyricum hallii</name>
    <dbReference type="NCBI Taxonomy" id="39488"/>
    <lineage>
        <taxon>Bacteria</taxon>
        <taxon>Bacillati</taxon>
        <taxon>Bacillota</taxon>
        <taxon>Clostridia</taxon>
        <taxon>Lachnospirales</taxon>
        <taxon>Lachnospiraceae</taxon>
        <taxon>Anaerobutyricum</taxon>
    </lineage>
</organism>
<dbReference type="SUPFAM" id="SSF52096">
    <property type="entry name" value="ClpP/crotonase"/>
    <property type="match status" value="1"/>
</dbReference>
<proteinExistence type="predicted"/>
<dbReference type="EMBL" id="QRNJ01000031">
    <property type="protein sequence ID" value="RHK38795.1"/>
    <property type="molecule type" value="Genomic_DNA"/>
</dbReference>
<gene>
    <name evidence="3" type="ORF">DW068_08945</name>
    <name evidence="2" type="ORF">DW833_09400</name>
    <name evidence="1" type="ORF">DXD91_09375</name>
</gene>
<dbReference type="Proteomes" id="UP000284621">
    <property type="component" value="Unassembled WGS sequence"/>
</dbReference>
<dbReference type="InterPro" id="IPR029045">
    <property type="entry name" value="ClpP/crotonase-like_dom_sf"/>
</dbReference>
<reference evidence="4 5" key="1">
    <citation type="submission" date="2018-08" db="EMBL/GenBank/DDBJ databases">
        <title>A genome reference for cultivated species of the human gut microbiota.</title>
        <authorList>
            <person name="Zou Y."/>
            <person name="Xue W."/>
            <person name="Luo G."/>
        </authorList>
    </citation>
    <scope>NUCLEOTIDE SEQUENCE [LARGE SCALE GENOMIC DNA]</scope>
    <source>
        <strain evidence="3 5">AF45-14BH</strain>
        <strain evidence="2 6">AM34-3LB</strain>
        <strain evidence="1 4">TM10-1AC</strain>
    </source>
</reference>
<evidence type="ECO:0000313" key="2">
    <source>
        <dbReference type="EMBL" id="RHC63595.1"/>
    </source>
</evidence>
<sequence length="228" mass="25163">MLMNTQLESLLELGEVLLENNGTGHHILFLSVIGEIEGHHLSSDRIKTTKYEHLLPLLTQVQDNQEIDGLFLLINTVGGDCSCGLAAAEMIASIKKPTVSLVIGDSHSIGVPLSVAADRTFIAPTATMILHPVRLNGTIIGAPQTFEYFRLIQDRIVTFVEAHTGVAKSRLERMMIRQGMMVKDLGTILVGKMAVEEGIIDEVGGVSEALFWLHQEIERSRKKRQEKK</sequence>
<dbReference type="EMBL" id="QSOE01000058">
    <property type="protein sequence ID" value="RGI86470.1"/>
    <property type="molecule type" value="Genomic_DNA"/>
</dbReference>
<dbReference type="OrthoDB" id="1705851at2"/>
<dbReference type="GO" id="GO:0008233">
    <property type="term" value="F:peptidase activity"/>
    <property type="evidence" value="ECO:0007669"/>
    <property type="project" value="UniProtKB-KW"/>
</dbReference>
<name>A0A374NJV2_9FIRM</name>
<dbReference type="Proteomes" id="UP000262524">
    <property type="component" value="Unassembled WGS sequence"/>
</dbReference>
<protein>
    <submittedName>
        <fullName evidence="1">Clp protease</fullName>
    </submittedName>
</protein>
<evidence type="ECO:0000313" key="6">
    <source>
        <dbReference type="Proteomes" id="UP000284621"/>
    </source>
</evidence>
<dbReference type="AlphaFoldDB" id="A0A374NJV2"/>
<keyword evidence="1" id="KW-0378">Hydrolase</keyword>
<comment type="caution">
    <text evidence="1">The sequence shown here is derived from an EMBL/GenBank/DDBJ whole genome shotgun (WGS) entry which is preliminary data.</text>
</comment>
<keyword evidence="6" id="KW-1185">Reference proteome</keyword>
<dbReference type="Gene3D" id="3.90.226.10">
    <property type="entry name" value="2-enoyl-CoA Hydratase, Chain A, domain 1"/>
    <property type="match status" value="1"/>
</dbReference>
<dbReference type="EMBL" id="QSID01000010">
    <property type="protein sequence ID" value="RHC63595.1"/>
    <property type="molecule type" value="Genomic_DNA"/>
</dbReference>
<keyword evidence="1" id="KW-0645">Protease</keyword>